<dbReference type="RefSeq" id="WP_219878024.1">
    <property type="nucleotide sequence ID" value="NZ_JAHYXK010000011.1"/>
</dbReference>
<feature type="coiled-coil region" evidence="1">
    <location>
        <begin position="175"/>
        <end position="220"/>
    </location>
</feature>
<sequence>MKKAFILSLIFMSSVVVTQAQDAATKEVKASDQLQNQFKSLKENANSYREGNREYKVVSVSAMDAFWKSVEGNIKATETKLEKARSGSKEELEQAQSKIDAQQAQIQALEKDNALKDEEVKKSDSISVFGVFYIPKQAFVIMMFSVIGVLLLIAGILYFQYKNSKVVTDEKKRAYDEIDAELQEVKKSAREKELKLKRDLQTEMNRIDELNQQIAALQKKVMA</sequence>
<keyword evidence="1" id="KW-0175">Coiled coil</keyword>
<feature type="transmembrane region" description="Helical" evidence="2">
    <location>
        <begin position="138"/>
        <end position="159"/>
    </location>
</feature>
<feature type="chain" id="PRO_5047330857" evidence="3">
    <location>
        <begin position="21"/>
        <end position="223"/>
    </location>
</feature>
<evidence type="ECO:0000313" key="4">
    <source>
        <dbReference type="EMBL" id="MBW7468149.1"/>
    </source>
</evidence>
<keyword evidence="2" id="KW-0472">Membrane</keyword>
<comment type="caution">
    <text evidence="4">The sequence shown here is derived from an EMBL/GenBank/DDBJ whole genome shotgun (WGS) entry which is preliminary data.</text>
</comment>
<protein>
    <submittedName>
        <fullName evidence="4">Uncharacterized protein</fullName>
    </submittedName>
</protein>
<keyword evidence="2" id="KW-1133">Transmembrane helix</keyword>
<feature type="signal peptide" evidence="3">
    <location>
        <begin position="1"/>
        <end position="20"/>
    </location>
</feature>
<accession>A0ABS7CWB2</accession>
<evidence type="ECO:0000256" key="1">
    <source>
        <dbReference type="SAM" id="Coils"/>
    </source>
</evidence>
<organism evidence="4 5">
    <name type="scientific">Pontibacter aydingkolensis</name>
    <dbReference type="NCBI Taxonomy" id="1911536"/>
    <lineage>
        <taxon>Bacteria</taxon>
        <taxon>Pseudomonadati</taxon>
        <taxon>Bacteroidota</taxon>
        <taxon>Cytophagia</taxon>
        <taxon>Cytophagales</taxon>
        <taxon>Hymenobacteraceae</taxon>
        <taxon>Pontibacter</taxon>
    </lineage>
</organism>
<keyword evidence="3" id="KW-0732">Signal</keyword>
<keyword evidence="5" id="KW-1185">Reference proteome</keyword>
<keyword evidence="2" id="KW-0812">Transmembrane</keyword>
<name>A0ABS7CWB2_9BACT</name>
<gene>
    <name evidence="4" type="ORF">K0O23_13825</name>
</gene>
<feature type="coiled-coil region" evidence="1">
    <location>
        <begin position="78"/>
        <end position="119"/>
    </location>
</feature>
<dbReference type="Proteomes" id="UP000813018">
    <property type="component" value="Unassembled WGS sequence"/>
</dbReference>
<reference evidence="4 5" key="1">
    <citation type="journal article" date="2016" name="Int. J. Syst. Evol. Microbiol.">
        <title>Pontibacter aydingkolensis sp. nov., isolated from soil of a salt lake.</title>
        <authorList>
            <person name="Osman G."/>
            <person name="Zhang T."/>
            <person name="Lou K."/>
            <person name="Gao Y."/>
            <person name="Chang W."/>
            <person name="Lin Q."/>
            <person name="Yang H.M."/>
            <person name="Huo X.D."/>
            <person name="Wang N."/>
        </authorList>
    </citation>
    <scope>NUCLEOTIDE SEQUENCE [LARGE SCALE GENOMIC DNA]</scope>
    <source>
        <strain evidence="4 5">KACC 19255</strain>
    </source>
</reference>
<evidence type="ECO:0000256" key="2">
    <source>
        <dbReference type="SAM" id="Phobius"/>
    </source>
</evidence>
<evidence type="ECO:0000313" key="5">
    <source>
        <dbReference type="Proteomes" id="UP000813018"/>
    </source>
</evidence>
<evidence type="ECO:0000256" key="3">
    <source>
        <dbReference type="SAM" id="SignalP"/>
    </source>
</evidence>
<proteinExistence type="predicted"/>
<dbReference type="EMBL" id="JAHYXK010000011">
    <property type="protein sequence ID" value="MBW7468149.1"/>
    <property type="molecule type" value="Genomic_DNA"/>
</dbReference>